<sequence length="185" mass="20005">MRTELLAAAFAVILEHGYDDLTADELARSLGISRASFFRHLGSKDDVIVSVMLGPTAQFADALRDAPRDSGESTWRQLRAAFEPSVTAAEAAPDLQRKRMRLIQSIPAVGARLQGARGPQIEALAEVLAERGTEPFAAEVLSTAAVAALDRCWARWIRTDSHSLRTILDRAFAELDAAARPSPPG</sequence>
<reference evidence="6 7" key="1">
    <citation type="submission" date="2015-02" db="EMBL/GenBank/DDBJ databases">
        <title>Draft genome sequences of ten Microbacterium spp. with emphasis on heavy metal contaminated environments.</title>
        <authorList>
            <person name="Corretto E."/>
        </authorList>
    </citation>
    <scope>NUCLEOTIDE SEQUENCE [LARGE SCALE GENOMIC DNA]</scope>
    <source>
        <strain evidence="6 7">DSM 12510</strain>
    </source>
</reference>
<keyword evidence="3" id="KW-0804">Transcription</keyword>
<gene>
    <name evidence="6" type="ORF">RS81_03309</name>
</gene>
<dbReference type="GO" id="GO:0003700">
    <property type="term" value="F:DNA-binding transcription factor activity"/>
    <property type="evidence" value="ECO:0007669"/>
    <property type="project" value="TreeGrafter"/>
</dbReference>
<keyword evidence="7" id="KW-1185">Reference proteome</keyword>
<feature type="DNA-binding region" description="H-T-H motif" evidence="4">
    <location>
        <begin position="22"/>
        <end position="41"/>
    </location>
</feature>
<dbReference type="EMBL" id="JYIZ01000057">
    <property type="protein sequence ID" value="KJL37552.1"/>
    <property type="molecule type" value="Genomic_DNA"/>
</dbReference>
<proteinExistence type="predicted"/>
<organism evidence="6 7">
    <name type="scientific">Microbacterium terrae</name>
    <dbReference type="NCBI Taxonomy" id="69369"/>
    <lineage>
        <taxon>Bacteria</taxon>
        <taxon>Bacillati</taxon>
        <taxon>Actinomycetota</taxon>
        <taxon>Actinomycetes</taxon>
        <taxon>Micrococcales</taxon>
        <taxon>Microbacteriaceae</taxon>
        <taxon>Microbacterium</taxon>
    </lineage>
</organism>
<dbReference type="PROSITE" id="PS50977">
    <property type="entry name" value="HTH_TETR_2"/>
    <property type="match status" value="1"/>
</dbReference>
<feature type="domain" description="HTH tetR-type" evidence="5">
    <location>
        <begin position="1"/>
        <end position="59"/>
    </location>
</feature>
<dbReference type="InterPro" id="IPR009057">
    <property type="entry name" value="Homeodomain-like_sf"/>
</dbReference>
<dbReference type="Gene3D" id="1.10.357.10">
    <property type="entry name" value="Tetracycline Repressor, domain 2"/>
    <property type="match status" value="1"/>
</dbReference>
<dbReference type="Proteomes" id="UP000033956">
    <property type="component" value="Unassembled WGS sequence"/>
</dbReference>
<dbReference type="PANTHER" id="PTHR30055:SF238">
    <property type="entry name" value="MYCOFACTOCIN BIOSYNTHESIS TRANSCRIPTIONAL REGULATOR MFTR-RELATED"/>
    <property type="match status" value="1"/>
</dbReference>
<evidence type="ECO:0000259" key="5">
    <source>
        <dbReference type="PROSITE" id="PS50977"/>
    </source>
</evidence>
<dbReference type="AlphaFoldDB" id="A0A0M2GVK6"/>
<dbReference type="STRING" id="92835.RS81_03309"/>
<dbReference type="PRINTS" id="PR00455">
    <property type="entry name" value="HTHTETR"/>
</dbReference>
<name>A0A0M2GVK6_9MICO</name>
<evidence type="ECO:0000256" key="1">
    <source>
        <dbReference type="ARBA" id="ARBA00023015"/>
    </source>
</evidence>
<evidence type="ECO:0000256" key="3">
    <source>
        <dbReference type="ARBA" id="ARBA00023163"/>
    </source>
</evidence>
<dbReference type="PATRIC" id="fig|92835.4.peg.3341"/>
<comment type="caution">
    <text evidence="6">The sequence shown here is derived from an EMBL/GenBank/DDBJ whole genome shotgun (WGS) entry which is preliminary data.</text>
</comment>
<keyword evidence="2 4" id="KW-0238">DNA-binding</keyword>
<dbReference type="SUPFAM" id="SSF46689">
    <property type="entry name" value="Homeodomain-like"/>
    <property type="match status" value="1"/>
</dbReference>
<evidence type="ECO:0000313" key="7">
    <source>
        <dbReference type="Proteomes" id="UP000033956"/>
    </source>
</evidence>
<dbReference type="Pfam" id="PF00440">
    <property type="entry name" value="TetR_N"/>
    <property type="match status" value="1"/>
</dbReference>
<evidence type="ECO:0000313" key="6">
    <source>
        <dbReference type="EMBL" id="KJL37552.1"/>
    </source>
</evidence>
<keyword evidence="1" id="KW-0805">Transcription regulation</keyword>
<dbReference type="InterPro" id="IPR050109">
    <property type="entry name" value="HTH-type_TetR-like_transc_reg"/>
</dbReference>
<protein>
    <submittedName>
        <fullName evidence="6">Bacterial regulatory protein, tetR family</fullName>
    </submittedName>
</protein>
<evidence type="ECO:0000256" key="2">
    <source>
        <dbReference type="ARBA" id="ARBA00023125"/>
    </source>
</evidence>
<dbReference type="InterPro" id="IPR001647">
    <property type="entry name" value="HTH_TetR"/>
</dbReference>
<dbReference type="Gene3D" id="1.10.10.60">
    <property type="entry name" value="Homeodomain-like"/>
    <property type="match status" value="1"/>
</dbReference>
<dbReference type="Pfam" id="PF17754">
    <property type="entry name" value="TetR_C_14"/>
    <property type="match status" value="1"/>
</dbReference>
<evidence type="ECO:0000256" key="4">
    <source>
        <dbReference type="PROSITE-ProRule" id="PRU00335"/>
    </source>
</evidence>
<dbReference type="InterPro" id="IPR041347">
    <property type="entry name" value="MftR_C"/>
</dbReference>
<accession>A0A0M2GVK6</accession>
<dbReference type="PANTHER" id="PTHR30055">
    <property type="entry name" value="HTH-TYPE TRANSCRIPTIONAL REGULATOR RUTR"/>
    <property type="match status" value="1"/>
</dbReference>
<dbReference type="GO" id="GO:0000976">
    <property type="term" value="F:transcription cis-regulatory region binding"/>
    <property type="evidence" value="ECO:0007669"/>
    <property type="project" value="TreeGrafter"/>
</dbReference>